<feature type="compositionally biased region" description="Basic and acidic residues" evidence="6">
    <location>
        <begin position="937"/>
        <end position="949"/>
    </location>
</feature>
<feature type="compositionally biased region" description="Polar residues" evidence="6">
    <location>
        <begin position="895"/>
        <end position="904"/>
    </location>
</feature>
<dbReference type="PANTHER" id="PTHR15598:SF5">
    <property type="entry name" value="ENHANCER OF MRNA-DECAPPING PROTEIN 4"/>
    <property type="match status" value="1"/>
</dbReference>
<dbReference type="InterPro" id="IPR036322">
    <property type="entry name" value="WD40_repeat_dom_sf"/>
</dbReference>
<evidence type="ECO:0000313" key="9">
    <source>
        <dbReference type="Proteomes" id="UP000504638"/>
    </source>
</evidence>
<dbReference type="EMBL" id="ML975163">
    <property type="protein sequence ID" value="KAF1810931.1"/>
    <property type="molecule type" value="Genomic_DNA"/>
</dbReference>
<evidence type="ECO:0000256" key="4">
    <source>
        <dbReference type="ARBA" id="ARBA00022574"/>
    </source>
</evidence>
<feature type="region of interest" description="Disordered" evidence="6">
    <location>
        <begin position="182"/>
        <end position="219"/>
    </location>
</feature>
<comment type="similarity">
    <text evidence="2">Belongs to the WD repeat EDC4 family.</text>
</comment>
<feature type="compositionally biased region" description="Low complexity" evidence="6">
    <location>
        <begin position="986"/>
        <end position="999"/>
    </location>
</feature>
<dbReference type="InterPro" id="IPR044938">
    <property type="entry name" value="EDC4_C_sf"/>
</dbReference>
<dbReference type="Pfam" id="PF24106">
    <property type="entry name" value="Beta-prop_EDC4L"/>
    <property type="match status" value="1"/>
</dbReference>
<protein>
    <recommendedName>
        <fullName evidence="7">EDC4-like protein pdc1 beta-propeller domain-containing protein</fullName>
    </recommendedName>
</protein>
<feature type="region of interest" description="Disordered" evidence="6">
    <location>
        <begin position="136"/>
        <end position="166"/>
    </location>
</feature>
<feature type="compositionally biased region" description="Polar residues" evidence="6">
    <location>
        <begin position="101"/>
        <end position="110"/>
    </location>
</feature>
<feature type="region of interest" description="Disordered" evidence="6">
    <location>
        <begin position="87"/>
        <end position="110"/>
    </location>
</feature>
<feature type="region of interest" description="Disordered" evidence="6">
    <location>
        <begin position="865"/>
        <end position="1008"/>
    </location>
</feature>
<evidence type="ECO:0000256" key="2">
    <source>
        <dbReference type="ARBA" id="ARBA00009639"/>
    </source>
</evidence>
<comment type="subcellular location">
    <subcellularLocation>
        <location evidence="1">Cytoplasm</location>
        <location evidence="1">P-body</location>
    </subcellularLocation>
</comment>
<dbReference type="Gene3D" id="2.130.10.10">
    <property type="entry name" value="YVTN repeat-like/Quinoprotein amine dehydrogenase"/>
    <property type="match status" value="1"/>
</dbReference>
<dbReference type="Proteomes" id="UP000504638">
    <property type="component" value="Unplaced"/>
</dbReference>
<gene>
    <name evidence="8 10" type="ORF">P152DRAFT_438588</name>
</gene>
<dbReference type="InterPro" id="IPR015943">
    <property type="entry name" value="WD40/YVTN_repeat-like_dom_sf"/>
</dbReference>
<name>A0A6G1FZ06_9PEZI</name>
<dbReference type="SUPFAM" id="SSF50978">
    <property type="entry name" value="WD40 repeat-like"/>
    <property type="match status" value="1"/>
</dbReference>
<evidence type="ECO:0000256" key="6">
    <source>
        <dbReference type="SAM" id="MobiDB-lite"/>
    </source>
</evidence>
<feature type="region of interest" description="Disordered" evidence="6">
    <location>
        <begin position="243"/>
        <end position="287"/>
    </location>
</feature>
<dbReference type="InterPro" id="IPR045152">
    <property type="entry name" value="EDC4-like"/>
</dbReference>
<keyword evidence="4" id="KW-0853">WD repeat</keyword>
<feature type="compositionally biased region" description="Polar residues" evidence="6">
    <location>
        <begin position="58"/>
        <end position="69"/>
    </location>
</feature>
<organism evidence="8">
    <name type="scientific">Eremomyces bilateralis CBS 781.70</name>
    <dbReference type="NCBI Taxonomy" id="1392243"/>
    <lineage>
        <taxon>Eukaryota</taxon>
        <taxon>Fungi</taxon>
        <taxon>Dikarya</taxon>
        <taxon>Ascomycota</taxon>
        <taxon>Pezizomycotina</taxon>
        <taxon>Dothideomycetes</taxon>
        <taxon>Dothideomycetes incertae sedis</taxon>
        <taxon>Eremomycetales</taxon>
        <taxon>Eremomycetaceae</taxon>
        <taxon>Eremomyces</taxon>
    </lineage>
</organism>
<evidence type="ECO:0000259" key="7">
    <source>
        <dbReference type="Pfam" id="PF24106"/>
    </source>
</evidence>
<reference evidence="10" key="3">
    <citation type="submission" date="2025-04" db="UniProtKB">
        <authorList>
            <consortium name="RefSeq"/>
        </authorList>
    </citation>
    <scope>IDENTIFICATION</scope>
    <source>
        <strain evidence="10">CBS 781.70</strain>
    </source>
</reference>
<feature type="domain" description="EDC4-like protein pdc1 beta-propeller" evidence="7">
    <location>
        <begin position="420"/>
        <end position="742"/>
    </location>
</feature>
<accession>A0A6G1FZ06</accession>
<evidence type="ECO:0000256" key="5">
    <source>
        <dbReference type="ARBA" id="ARBA00022737"/>
    </source>
</evidence>
<reference evidence="8 10" key="1">
    <citation type="submission" date="2020-01" db="EMBL/GenBank/DDBJ databases">
        <authorList>
            <consortium name="DOE Joint Genome Institute"/>
            <person name="Haridas S."/>
            <person name="Albert R."/>
            <person name="Binder M."/>
            <person name="Bloem J."/>
            <person name="Labutti K."/>
            <person name="Salamov A."/>
            <person name="Andreopoulos B."/>
            <person name="Baker S.E."/>
            <person name="Barry K."/>
            <person name="Bills G."/>
            <person name="Bluhm B.H."/>
            <person name="Cannon C."/>
            <person name="Castanera R."/>
            <person name="Culley D.E."/>
            <person name="Daum C."/>
            <person name="Ezra D."/>
            <person name="Gonzalez J.B."/>
            <person name="Henrissat B."/>
            <person name="Kuo A."/>
            <person name="Liang C."/>
            <person name="Lipzen A."/>
            <person name="Lutzoni F."/>
            <person name="Magnuson J."/>
            <person name="Mondo S."/>
            <person name="Nolan M."/>
            <person name="Ohm R."/>
            <person name="Pangilinan J."/>
            <person name="Park H.-J."/>
            <person name="Ramirez L."/>
            <person name="Alfaro M."/>
            <person name="Sun H."/>
            <person name="Tritt A."/>
            <person name="Yoshinaga Y."/>
            <person name="Zwiers L.-H."/>
            <person name="Turgeon B.G."/>
            <person name="Goodwin S.B."/>
            <person name="Spatafora J.W."/>
            <person name="Crous P.W."/>
            <person name="Grigoriev I.V."/>
        </authorList>
    </citation>
    <scope>NUCLEOTIDE SEQUENCE</scope>
    <source>
        <strain evidence="8 10">CBS 781.70</strain>
    </source>
</reference>
<evidence type="ECO:0000313" key="8">
    <source>
        <dbReference type="EMBL" id="KAF1810931.1"/>
    </source>
</evidence>
<evidence type="ECO:0000313" key="10">
    <source>
        <dbReference type="RefSeq" id="XP_033532562.1"/>
    </source>
</evidence>
<feature type="region of interest" description="Disordered" evidence="6">
    <location>
        <begin position="1"/>
        <end position="73"/>
    </location>
</feature>
<evidence type="ECO:0000256" key="3">
    <source>
        <dbReference type="ARBA" id="ARBA00022490"/>
    </source>
</evidence>
<keyword evidence="3" id="KW-0963">Cytoplasm</keyword>
<dbReference type="OrthoDB" id="21128at2759"/>
<sequence>MSDIQDLLTRLQSQDQARRSHPTATAPDYQEPAVSSPIYSPDPHGPEPHHPSAIMSPNIPSAANTPDPQSTSRTASLLSLLRFNPATTGQAPAAPARQQQFSPEEQMAQSVQNIYPRAAEPSKENRAVSASDLVASFSRMPTMPQPAQTSRTTSYPTDVKPSASSGSFQAQDYLLKLLNQTAKQSTRPTPPETQTPNDQVLDTSEDQSTGEDRSMESPATAFDIEQQQKARGSPFTYVNPFEQLSAHPKPASRNGTPQSLSRADREPSASRQRPRENGDRAETVSQAVSEVGEAVKKEIESALDITAIDTVYQKDVEETQQAIKEAAQEVEQDIDESGGKEVLMDDGMPEPMAEAFDSTIRDFAHPPQGAASRSSSSVEEPPKQASYDVITYNFPMKPFVSITIKGSTKPAVEIRPGSVLEIARLKKEFDQVDRSLIAASQKFIIYAIPKNNGIRVIQQDSGSTQHLFQEVKSRVFNIGLCVSKHGSALLENETILATSIDGNTLWAQLANHNSPEGRADLSATRLVFPPFGVQDDHASAGQIKTRAKPSSRHPEYFAIARGKLIHLFKPHIGEGYVVKQSTRVVAVDDWIKDQPRAIHIGKAGKDFIFSEDDSVIASLDKQGIVKFWDIRKATSDRDFQEVKEPITQFATTRPFEKAWPTSVLFIDKERPYVRGIAQRYLVVGMKQNHTLQLWDLALLKPIQEINLPHKSESDPICKIAYHPKSSTIVVGHPTRNSIYLISVSAPRYNISAMSQAKYLALIAANSGEIHIPESTAIMNSIREISLGTKGQLRSFEILNEPVTGSPVGTLEGESLFELYVLHSKGITAIGVRQDDMGLDDDGKAKHTIDAASADIIAIENLKEIPQRGSQSESAPEEPTRGPSSSVRSSRESRTNQDQTPSRAQRSAPAGTPSAVASTLARVENKQDAARAAIINGDKGEKEKGGDRSERRKKKAAKREDAQVENGASKIAIANTTADTGAPSPSPSAYALAAKAKQPPTSATPENMSSYERSMTEYIVGGMNSAVDEKLNQLYKNFNNESRVQNASNAARHEAVLKMVGSTVAETTEQLLSKVIQEQVHKDILPRLESAAQTAVERSTADLFAKELSKVTASIPNHVRSSIANALNDLDKRVAKSMSGHIEANLTKSIRDAMTPAFANMATGTAQQVAGEVDRRVGEHLKHLDARHQHDALQLDQLVGLVRNLSESLISLTKQQSEMHAEMYGEITKLQQKLATLPEGSVVSSGAAMEPQELTVKEPEDPEIEMITAELGQGKFTDAAIMWLQSDNQSELFDRVFIRFGPEFIGQLSPLVALSISAAITGDLDNNRKDRLDWLEVILAHMNPNSKEIVQLLPKIMDVLASRLQGVYMQLNEESPTDPTLRRLSALVKNSRELKQHAVYMGGQE</sequence>
<proteinExistence type="inferred from homology"/>
<keyword evidence="9" id="KW-1185">Reference proteome</keyword>
<dbReference type="InterPro" id="IPR055393">
    <property type="entry name" value="Beta-prop_EDC4L"/>
</dbReference>
<feature type="compositionally biased region" description="Low complexity" evidence="6">
    <location>
        <begin position="90"/>
        <end position="100"/>
    </location>
</feature>
<dbReference type="GO" id="GO:0000932">
    <property type="term" value="C:P-body"/>
    <property type="evidence" value="ECO:0007669"/>
    <property type="project" value="UniProtKB-SubCell"/>
</dbReference>
<dbReference type="GO" id="GO:0031087">
    <property type="term" value="P:deadenylation-independent decapping of nuclear-transcribed mRNA"/>
    <property type="evidence" value="ECO:0007669"/>
    <property type="project" value="InterPro"/>
</dbReference>
<feature type="compositionally biased region" description="Polar residues" evidence="6">
    <location>
        <begin position="145"/>
        <end position="166"/>
    </location>
</feature>
<dbReference type="Gene3D" id="1.10.220.100">
    <property type="entry name" value="conserved c-terminal region of ge- 1"/>
    <property type="match status" value="1"/>
</dbReference>
<dbReference type="GeneID" id="54418185"/>
<evidence type="ECO:0000256" key="1">
    <source>
        <dbReference type="ARBA" id="ARBA00004201"/>
    </source>
</evidence>
<feature type="compositionally biased region" description="Basic and acidic residues" evidence="6">
    <location>
        <begin position="262"/>
        <end position="282"/>
    </location>
</feature>
<keyword evidence="5" id="KW-0677">Repeat</keyword>
<reference evidence="10" key="2">
    <citation type="submission" date="2020-04" db="EMBL/GenBank/DDBJ databases">
        <authorList>
            <consortium name="NCBI Genome Project"/>
        </authorList>
    </citation>
    <scope>NUCLEOTIDE SEQUENCE</scope>
    <source>
        <strain evidence="10">CBS 781.70</strain>
    </source>
</reference>
<dbReference type="RefSeq" id="XP_033532562.1">
    <property type="nucleotide sequence ID" value="XM_033677615.1"/>
</dbReference>
<feature type="region of interest" description="Disordered" evidence="6">
    <location>
        <begin position="363"/>
        <end position="382"/>
    </location>
</feature>
<dbReference type="PANTHER" id="PTHR15598">
    <property type="entry name" value="ENHANCER OF MRNA-DECAPPING PROTEIN 4"/>
    <property type="match status" value="1"/>
</dbReference>